<evidence type="ECO:0000313" key="3">
    <source>
        <dbReference type="EMBL" id="MCH6170145.1"/>
    </source>
</evidence>
<organism evidence="3 4">
    <name type="scientific">Pseudonocardia alaniniphila</name>
    <dbReference type="NCBI Taxonomy" id="75291"/>
    <lineage>
        <taxon>Bacteria</taxon>
        <taxon>Bacillati</taxon>
        <taxon>Actinomycetota</taxon>
        <taxon>Actinomycetes</taxon>
        <taxon>Pseudonocardiales</taxon>
        <taxon>Pseudonocardiaceae</taxon>
        <taxon>Pseudonocardia</taxon>
    </lineage>
</organism>
<comment type="caution">
    <text evidence="3">The sequence shown here is derived from an EMBL/GenBank/DDBJ whole genome shotgun (WGS) entry which is preliminary data.</text>
</comment>
<dbReference type="Gene3D" id="3.40.50.850">
    <property type="entry name" value="Isochorismatase-like"/>
    <property type="match status" value="1"/>
</dbReference>
<dbReference type="Proteomes" id="UP001299970">
    <property type="component" value="Unassembled WGS sequence"/>
</dbReference>
<dbReference type="InterPro" id="IPR050272">
    <property type="entry name" value="Isochorismatase-like_hydrls"/>
</dbReference>
<accession>A0ABS9TNP1</accession>
<dbReference type="PANTHER" id="PTHR43540:SF1">
    <property type="entry name" value="ISOCHORISMATASE HYDROLASE"/>
    <property type="match status" value="1"/>
</dbReference>
<evidence type="ECO:0000313" key="4">
    <source>
        <dbReference type="Proteomes" id="UP001299970"/>
    </source>
</evidence>
<dbReference type="InterPro" id="IPR000868">
    <property type="entry name" value="Isochorismatase-like_dom"/>
</dbReference>
<name>A0ABS9TNP1_9PSEU</name>
<proteinExistence type="predicted"/>
<dbReference type="SUPFAM" id="SSF52499">
    <property type="entry name" value="Isochorismatase-like hydrolases"/>
    <property type="match status" value="1"/>
</dbReference>
<dbReference type="EMBL" id="JAKXMK010000030">
    <property type="protein sequence ID" value="MCH6170145.1"/>
    <property type="molecule type" value="Genomic_DNA"/>
</dbReference>
<feature type="domain" description="Isochorismatase-like" evidence="2">
    <location>
        <begin position="69"/>
        <end position="221"/>
    </location>
</feature>
<evidence type="ECO:0000259" key="2">
    <source>
        <dbReference type="Pfam" id="PF00857"/>
    </source>
</evidence>
<evidence type="ECO:0000256" key="1">
    <source>
        <dbReference type="ARBA" id="ARBA00022801"/>
    </source>
</evidence>
<dbReference type="PANTHER" id="PTHR43540">
    <property type="entry name" value="PEROXYUREIDOACRYLATE/UREIDOACRYLATE AMIDOHYDROLASE-RELATED"/>
    <property type="match status" value="1"/>
</dbReference>
<keyword evidence="1" id="KW-0378">Hydrolase</keyword>
<sequence length="242" mass="26152">MDRATKGWNRFLTEQDTQLLARTSWAKREPFGLGTTPAVIVVDAYRAALGDSRRPLLEAVDAWPSACGPAGWAAVDRIAPVLAAARGRRVPVFYLTGLAANPNPWNRKRRERPRDPVRTARDMRIVDELAPADGDVVLEKCTPSGFTSSPLDALLTAARIDTVLLCGEATSGCVRATAIDACVLGYRVGVVEDCCFDRIEASHWMSLFDLDQKYADVIDSAAALRYLEGTGAEAVDADEAGA</sequence>
<keyword evidence="4" id="KW-1185">Reference proteome</keyword>
<reference evidence="3 4" key="1">
    <citation type="submission" date="2022-03" db="EMBL/GenBank/DDBJ databases">
        <title>Pseudonocardia alaer sp. nov., a novel actinomycete isolated from reed forest soil.</title>
        <authorList>
            <person name="Wang L."/>
        </authorList>
    </citation>
    <scope>NUCLEOTIDE SEQUENCE [LARGE SCALE GENOMIC DNA]</scope>
    <source>
        <strain evidence="3 4">Y-16303</strain>
    </source>
</reference>
<dbReference type="RefSeq" id="WP_241040955.1">
    <property type="nucleotide sequence ID" value="NZ_BAAAJF010000049.1"/>
</dbReference>
<dbReference type="Pfam" id="PF00857">
    <property type="entry name" value="Isochorismatase"/>
    <property type="match status" value="1"/>
</dbReference>
<dbReference type="InterPro" id="IPR036380">
    <property type="entry name" value="Isochorismatase-like_sf"/>
</dbReference>
<protein>
    <submittedName>
        <fullName evidence="3">Isochorismatase family protein</fullName>
    </submittedName>
</protein>
<gene>
    <name evidence="3" type="ORF">MMF94_30970</name>
</gene>